<feature type="region of interest" description="Disordered" evidence="1">
    <location>
        <begin position="75"/>
        <end position="97"/>
    </location>
</feature>
<feature type="region of interest" description="Disordered" evidence="1">
    <location>
        <begin position="1"/>
        <end position="21"/>
    </location>
</feature>
<dbReference type="Proteomes" id="UP000240962">
    <property type="component" value="Segment"/>
</dbReference>
<name>A0A2H5BH80_9CAUD</name>
<dbReference type="EMBL" id="MG649967">
    <property type="protein sequence ID" value="AUG85328.1"/>
    <property type="molecule type" value="Genomic_DNA"/>
</dbReference>
<proteinExistence type="predicted"/>
<accession>A0A2H5BH80</accession>
<keyword evidence="3" id="KW-1185">Reference proteome</keyword>
<gene>
    <name evidence="2" type="ORF">THALASSA_149</name>
</gene>
<sequence length="819" mass="88970">MTKLTVGTPVTSPLTPGRDDTNIWPTHLAKYGGGGLHFAPDIASRDNLSLPRRVGATVLVDSNADGERQAFKWTGVNDDGTKADGSQGTWEPTELGTQDTFSGLTFVNADGSTTSDISVLALSGLTLSGDPTNGFTLTSDTNGGINIGTLGDDSTKTKADTLEVEWPLQAYSDPDKADTAKVSLKHGLWQLAEAPNYLAYLSDEEGILAKVRVQGGKTEEDFTFNHAKSTKGKIWPDYVICPPGNYIEIKRDDKLIGLQEADDKDPNISGGMTYYIAFVVSPLGKAPVGLGFIRPYLFDEAKDDFVMDVNGHPLGTQVNYRSGQSLKPSGNPILVTGLVNEKGLDEFSMIVEDDFPEGKIVLGDMLSGPTGIMIQAITKDSKSGSALRQFQLDTGIVLRDVIKWVDQIECSLAWGIKGYYVPATWIASTKGWPMPKRVSLFNITPAKISVEDGYLSIAATTARQEDQDKYGEPTVPCDFYVSDICDADHTNMMGGKEVRFGLTCKDSLEDMIVSLVYWDGTPDEYSVVFDTRSGGTPVLKDGWHKLTATEVSQNTVGRDVTIIGKAVLPATATNYGVIAYPKTVNHRADIEIKDLFFGAETPFTGFISKRPKYPSETAIEYHEEKGVFSQDNEKYVSLRYTLNPTNGDAQGSPLPCGELVSGALDVAVDPRVNKVAGSGATGGEGALQFSNDGKFHNYYEFKRNGQTETSHSHVFIHPGEALKKPGDVATVKLFWSKVSFDGQSFSKIPASETEIIVRYGDAPQMVVLNDFSLDLQGGDRIAFRGWCSVADGAYLISNSKTRPLVNTSVYYKRLEIKKS</sequence>
<reference evidence="3" key="1">
    <citation type="submission" date="2017-12" db="EMBL/GenBank/DDBJ databases">
        <authorList>
            <person name="Page C.L."/>
            <person name="McFadden E.F."/>
            <person name="Syed A.X."/>
            <person name="Lafty E.M."/>
            <person name="Hyatt D.A."/>
            <person name="Farronato D.M."/>
            <person name="Dong S.Z."/>
            <person name="Apostolopoulos E.L."/>
            <person name="Broussard G.W."/>
        </authorList>
    </citation>
    <scope>NUCLEOTIDE SEQUENCE [LARGE SCALE GENOMIC DNA]</scope>
</reference>
<organism evidence="2 3">
    <name type="scientific">Vibrio phage Thalassa</name>
    <dbReference type="NCBI Taxonomy" id="2570301"/>
    <lineage>
        <taxon>Viruses</taxon>
        <taxon>Duplodnaviria</taxon>
        <taxon>Heunggongvirae</taxon>
        <taxon>Uroviricota</taxon>
        <taxon>Caudoviricetes</taxon>
        <taxon>Demerecviridae</taxon>
        <taxon>Ermolyevavirinae</taxon>
        <taxon>Thalassavirus</taxon>
        <taxon>Thalassavirus thalassa</taxon>
    </lineage>
</organism>
<feature type="compositionally biased region" description="Polar residues" evidence="1">
    <location>
        <begin position="84"/>
        <end position="97"/>
    </location>
</feature>
<evidence type="ECO:0000313" key="2">
    <source>
        <dbReference type="EMBL" id="AUG85328.1"/>
    </source>
</evidence>
<evidence type="ECO:0000256" key="1">
    <source>
        <dbReference type="SAM" id="MobiDB-lite"/>
    </source>
</evidence>
<protein>
    <submittedName>
        <fullName evidence="2">Uncharacterized protein</fullName>
    </submittedName>
</protein>
<evidence type="ECO:0000313" key="3">
    <source>
        <dbReference type="Proteomes" id="UP000240962"/>
    </source>
</evidence>